<dbReference type="PROSITE" id="PS51257">
    <property type="entry name" value="PROKAR_LIPOPROTEIN"/>
    <property type="match status" value="1"/>
</dbReference>
<dbReference type="InterPro" id="IPR027268">
    <property type="entry name" value="Peptidase_M4/M1_CTD_sf"/>
</dbReference>
<dbReference type="PRINTS" id="PR00756">
    <property type="entry name" value="ALADIPTASE"/>
</dbReference>
<evidence type="ECO:0000256" key="10">
    <source>
        <dbReference type="ARBA" id="ARBA00022833"/>
    </source>
</evidence>
<dbReference type="SUPFAM" id="SSF55486">
    <property type="entry name" value="Metalloproteases ('zincins'), catalytic domain"/>
    <property type="match status" value="1"/>
</dbReference>
<dbReference type="SUPFAM" id="SSF48371">
    <property type="entry name" value="ARM repeat"/>
    <property type="match status" value="1"/>
</dbReference>
<dbReference type="RefSeq" id="WP_264789825.1">
    <property type="nucleotide sequence ID" value="NZ_AP026867.1"/>
</dbReference>
<evidence type="ECO:0000313" key="16">
    <source>
        <dbReference type="Proteomes" id="UP001060919"/>
    </source>
</evidence>
<feature type="domain" description="Aminopeptidase N-like N-terminal" evidence="14">
    <location>
        <begin position="67"/>
        <end position="257"/>
    </location>
</feature>
<dbReference type="InterPro" id="IPR045357">
    <property type="entry name" value="Aminopeptidase_N-like_N"/>
</dbReference>
<dbReference type="InterPro" id="IPR001930">
    <property type="entry name" value="Peptidase_M1"/>
</dbReference>
<evidence type="ECO:0000259" key="12">
    <source>
        <dbReference type="Pfam" id="PF01433"/>
    </source>
</evidence>
<dbReference type="GO" id="GO:0005615">
    <property type="term" value="C:extracellular space"/>
    <property type="evidence" value="ECO:0007669"/>
    <property type="project" value="TreeGrafter"/>
</dbReference>
<dbReference type="Pfam" id="PF13646">
    <property type="entry name" value="HEAT_2"/>
    <property type="match status" value="1"/>
</dbReference>
<dbReference type="CDD" id="cd09603">
    <property type="entry name" value="M1_APN_like"/>
    <property type="match status" value="1"/>
</dbReference>
<dbReference type="EC" id="3.4.11.2" evidence="4"/>
<comment type="catalytic activity">
    <reaction evidence="1">
        <text>Release of an N-terminal amino acid, Xaa-|-Yaa- from a peptide, amide or arylamide. Xaa is preferably Ala, but may be most amino acids including Pro (slow action). When a terminal hydrophobic residue is followed by a prolyl residue, the two may be released as an intact Xaa-Pro dipeptide.</text>
        <dbReference type="EC" id="3.4.11.2"/>
    </reaction>
</comment>
<dbReference type="GO" id="GO:0016285">
    <property type="term" value="F:alanyl aminopeptidase activity"/>
    <property type="evidence" value="ECO:0007669"/>
    <property type="project" value="UniProtKB-EC"/>
</dbReference>
<dbReference type="GO" id="GO:0016020">
    <property type="term" value="C:membrane"/>
    <property type="evidence" value="ECO:0007669"/>
    <property type="project" value="TreeGrafter"/>
</dbReference>
<dbReference type="GO" id="GO:0043171">
    <property type="term" value="P:peptide catabolic process"/>
    <property type="evidence" value="ECO:0007669"/>
    <property type="project" value="TreeGrafter"/>
</dbReference>
<evidence type="ECO:0000256" key="6">
    <source>
        <dbReference type="ARBA" id="ARBA00022438"/>
    </source>
</evidence>
<feature type="domain" description="Peptidase M1 alanyl aminopeptidase Ig-like fold" evidence="13">
    <location>
        <begin position="509"/>
        <end position="575"/>
    </location>
</feature>
<evidence type="ECO:0000256" key="5">
    <source>
        <dbReference type="ARBA" id="ARBA00015611"/>
    </source>
</evidence>
<gene>
    <name evidence="15" type="ORF">AsAng_0053870</name>
</gene>
<evidence type="ECO:0000256" key="3">
    <source>
        <dbReference type="ARBA" id="ARBA00010136"/>
    </source>
</evidence>
<evidence type="ECO:0000259" key="13">
    <source>
        <dbReference type="Pfam" id="PF11940"/>
    </source>
</evidence>
<dbReference type="Gene3D" id="1.10.390.10">
    <property type="entry name" value="Neutral Protease Domain 2"/>
    <property type="match status" value="1"/>
</dbReference>
<evidence type="ECO:0000256" key="9">
    <source>
        <dbReference type="ARBA" id="ARBA00022801"/>
    </source>
</evidence>
<dbReference type="SUPFAM" id="SSF63737">
    <property type="entry name" value="Leukotriene A4 hydrolase N-terminal domain"/>
    <property type="match status" value="1"/>
</dbReference>
<dbReference type="GO" id="GO:0006508">
    <property type="term" value="P:proteolysis"/>
    <property type="evidence" value="ECO:0007669"/>
    <property type="project" value="UniProtKB-KW"/>
</dbReference>
<keyword evidence="10" id="KW-0862">Zinc</keyword>
<dbReference type="GO" id="GO:0008270">
    <property type="term" value="F:zinc ion binding"/>
    <property type="evidence" value="ECO:0007669"/>
    <property type="project" value="InterPro"/>
</dbReference>
<evidence type="ECO:0000256" key="8">
    <source>
        <dbReference type="ARBA" id="ARBA00022723"/>
    </source>
</evidence>
<dbReference type="PANTHER" id="PTHR11533">
    <property type="entry name" value="PROTEASE M1 ZINC METALLOPROTEASE"/>
    <property type="match status" value="1"/>
</dbReference>
<dbReference type="Pfam" id="PF17900">
    <property type="entry name" value="Peptidase_M1_N"/>
    <property type="match status" value="1"/>
</dbReference>
<dbReference type="InterPro" id="IPR038438">
    <property type="entry name" value="PepN_Ig-like_sf"/>
</dbReference>
<evidence type="ECO:0000259" key="14">
    <source>
        <dbReference type="Pfam" id="PF17900"/>
    </source>
</evidence>
<dbReference type="Gene3D" id="2.60.40.1840">
    <property type="match status" value="1"/>
</dbReference>
<evidence type="ECO:0000256" key="2">
    <source>
        <dbReference type="ARBA" id="ARBA00001947"/>
    </source>
</evidence>
<evidence type="ECO:0000256" key="7">
    <source>
        <dbReference type="ARBA" id="ARBA00022670"/>
    </source>
</evidence>
<dbReference type="Pfam" id="PF11940">
    <property type="entry name" value="DUF3458"/>
    <property type="match status" value="1"/>
</dbReference>
<dbReference type="KEGG" id="aup:AsAng_0053870"/>
<evidence type="ECO:0000256" key="11">
    <source>
        <dbReference type="ARBA" id="ARBA00023049"/>
    </source>
</evidence>
<accession>A0A916DX21</accession>
<keyword evidence="7" id="KW-0645">Protease</keyword>
<dbReference type="Gene3D" id="1.25.10.10">
    <property type="entry name" value="Leucine-rich Repeat Variant"/>
    <property type="match status" value="1"/>
</dbReference>
<organism evidence="15 16">
    <name type="scientific">Aureispira anguillae</name>
    <dbReference type="NCBI Taxonomy" id="2864201"/>
    <lineage>
        <taxon>Bacteria</taxon>
        <taxon>Pseudomonadati</taxon>
        <taxon>Bacteroidota</taxon>
        <taxon>Saprospiria</taxon>
        <taxon>Saprospirales</taxon>
        <taxon>Saprospiraceae</taxon>
        <taxon>Aureispira</taxon>
    </lineage>
</organism>
<proteinExistence type="inferred from homology"/>
<dbReference type="AlphaFoldDB" id="A0A916DX21"/>
<evidence type="ECO:0000313" key="15">
    <source>
        <dbReference type="EMBL" id="BDS14606.1"/>
    </source>
</evidence>
<keyword evidence="16" id="KW-1185">Reference proteome</keyword>
<name>A0A916DX21_9BACT</name>
<keyword evidence="11" id="KW-0482">Metalloprotease</keyword>
<dbReference type="GO" id="GO:0070006">
    <property type="term" value="F:metalloaminopeptidase activity"/>
    <property type="evidence" value="ECO:0007669"/>
    <property type="project" value="TreeGrafter"/>
</dbReference>
<protein>
    <recommendedName>
        <fullName evidence="5">Aminopeptidase N</fullName>
        <ecNumber evidence="4">3.4.11.2</ecNumber>
    </recommendedName>
</protein>
<dbReference type="Pfam" id="PF01433">
    <property type="entry name" value="Peptidase_M1"/>
    <property type="match status" value="1"/>
</dbReference>
<comment type="similarity">
    <text evidence="3">Belongs to the peptidase M1 family.</text>
</comment>
<dbReference type="InterPro" id="IPR011989">
    <property type="entry name" value="ARM-like"/>
</dbReference>
<keyword evidence="9" id="KW-0378">Hydrolase</keyword>
<dbReference type="InterPro" id="IPR042097">
    <property type="entry name" value="Aminopeptidase_N-like_N_sf"/>
</dbReference>
<dbReference type="PANTHER" id="PTHR11533:SF174">
    <property type="entry name" value="PUROMYCIN-SENSITIVE AMINOPEPTIDASE-RELATED"/>
    <property type="match status" value="1"/>
</dbReference>
<reference evidence="15" key="1">
    <citation type="submission" date="2022-09" db="EMBL/GenBank/DDBJ databases">
        <title>Aureispira anguillicida sp. nov., isolated from Leptocephalus of Japanese eel Anguilla japonica.</title>
        <authorList>
            <person name="Yuasa K."/>
            <person name="Mekata T."/>
            <person name="Ikunari K."/>
        </authorList>
    </citation>
    <scope>NUCLEOTIDE SEQUENCE</scope>
    <source>
        <strain evidence="15">EL160426</strain>
    </source>
</reference>
<dbReference type="Proteomes" id="UP001060919">
    <property type="component" value="Chromosome"/>
</dbReference>
<dbReference type="Gene3D" id="2.60.40.1730">
    <property type="entry name" value="tricorn interacting facor f3 domain"/>
    <property type="match status" value="1"/>
</dbReference>
<sequence length="931" mass="107153">MTNKHLLALLTAALFWTACNTNSRIITVDYTVENRNLDTVAVTASRVSSFERPVYNPSATRTNDLLHTKLDVSFDWERQYLNGKAVLELKPIFKPTNQVRLDAKGFDIHKVALMGTSGQVPLQYKYENNKDLYITLDRVYKADEVYRLYITYTAKPNELPIGGSDAITSDKGLYFINPLGKEKGKPQQIWTQGETESSSCWFPTIDRPNERCTQEIYMTVDKKYKTLSNGRLNNSIENSDGTRTDHWKMDLPHAPYLFAMVVGDFAVVTEEWNGRLLEYFVEPKYEKDAKAIYKNTPEMLTFFSNKLGVTYPWAKYSQAVVRDYVSGAMENTTAVIFGDFVQMTTRELIDNGDLNESIVAHEMMHHWFGDLVTCESWANLPLNESFANYSEYLWFEHKYGRDAADYIRKNEIDGYMNQAIIGADKHPLIHYGYADKEDMFDAHSYNKGGAILHMLRYYVGDDAFFASLKKYLEDNKYQAAEVHNLRLAFEKVTGEDLNWFFNQWFFTAGHPDLEVTKTYDAVTRTLNVTVKQTQDYKESTVFMLPFAIDVYTSKGGKAQRTNVVMTEQEQTFSIYTGGEPVWVGVDAERVILGKRKYKQTKEELISQFRLSKRFQDRFESIKELRYAQDKNPDVQRLFKDALNDPFWAIRERAIDAIDIDPSDELLISKIIEIAKNDPRSHVRRAAMERIGGLENSKYLEVAKQAVDKEQSYIVVSAALQAIYRTNPTMGTQYAERLKGAENVSILLGIAAIFEKTGDRKHLPFYENNWNKTDNYARFTFFNSYATLLENTKDEALVREKTTYLKGVGTNKDVSQWGRYAASNALKKLRDDFFTEAERECKKIEMLLKELKGQDTKDAIAKLQTLLNDKSKSNYEDAVDAIQRLKGNEIGGILDKVDAFSKVNTYDIIADTIEEIKAWETDPTLLKLYRSW</sequence>
<keyword evidence="6" id="KW-0031">Aminopeptidase</keyword>
<dbReference type="EMBL" id="AP026867">
    <property type="protein sequence ID" value="BDS14606.1"/>
    <property type="molecule type" value="Genomic_DNA"/>
</dbReference>
<dbReference type="GO" id="GO:0005737">
    <property type="term" value="C:cytoplasm"/>
    <property type="evidence" value="ECO:0007669"/>
    <property type="project" value="TreeGrafter"/>
</dbReference>
<comment type="cofactor">
    <cofactor evidence="2">
        <name>Zn(2+)</name>
        <dbReference type="ChEBI" id="CHEBI:29105"/>
    </cofactor>
</comment>
<evidence type="ECO:0000256" key="1">
    <source>
        <dbReference type="ARBA" id="ARBA00000098"/>
    </source>
</evidence>
<evidence type="ECO:0000256" key="4">
    <source>
        <dbReference type="ARBA" id="ARBA00012564"/>
    </source>
</evidence>
<dbReference type="InterPro" id="IPR016024">
    <property type="entry name" value="ARM-type_fold"/>
</dbReference>
<dbReference type="InterPro" id="IPR014782">
    <property type="entry name" value="Peptidase_M1_dom"/>
</dbReference>
<dbReference type="InterPro" id="IPR050344">
    <property type="entry name" value="Peptidase_M1_aminopeptidases"/>
</dbReference>
<dbReference type="InterPro" id="IPR035414">
    <property type="entry name" value="Peptidase_M1_pepN_Ig-like"/>
</dbReference>
<dbReference type="GO" id="GO:0042277">
    <property type="term" value="F:peptide binding"/>
    <property type="evidence" value="ECO:0007669"/>
    <property type="project" value="TreeGrafter"/>
</dbReference>
<feature type="domain" description="Peptidase M1 membrane alanine aminopeptidase" evidence="12">
    <location>
        <begin position="295"/>
        <end position="504"/>
    </location>
</feature>
<keyword evidence="8" id="KW-0479">Metal-binding</keyword>